<dbReference type="AlphaFoldDB" id="A0A0A9BXC4"/>
<organism evidence="2">
    <name type="scientific">Arundo donax</name>
    <name type="common">Giant reed</name>
    <name type="synonym">Donax arundinaceus</name>
    <dbReference type="NCBI Taxonomy" id="35708"/>
    <lineage>
        <taxon>Eukaryota</taxon>
        <taxon>Viridiplantae</taxon>
        <taxon>Streptophyta</taxon>
        <taxon>Embryophyta</taxon>
        <taxon>Tracheophyta</taxon>
        <taxon>Spermatophyta</taxon>
        <taxon>Magnoliopsida</taxon>
        <taxon>Liliopsida</taxon>
        <taxon>Poales</taxon>
        <taxon>Poaceae</taxon>
        <taxon>PACMAD clade</taxon>
        <taxon>Arundinoideae</taxon>
        <taxon>Arundineae</taxon>
        <taxon>Arundo</taxon>
    </lineage>
</organism>
<reference evidence="2" key="1">
    <citation type="submission" date="2014-09" db="EMBL/GenBank/DDBJ databases">
        <authorList>
            <person name="Magalhaes I.L.F."/>
            <person name="Oliveira U."/>
            <person name="Santos F.R."/>
            <person name="Vidigal T.H.D.A."/>
            <person name="Brescovit A.D."/>
            <person name="Santos A.J."/>
        </authorList>
    </citation>
    <scope>NUCLEOTIDE SEQUENCE</scope>
    <source>
        <tissue evidence="2">Shoot tissue taken approximately 20 cm above the soil surface</tissue>
    </source>
</reference>
<name>A0A0A9BXC4_ARUDO</name>
<proteinExistence type="predicted"/>
<keyword evidence="1" id="KW-0732">Signal</keyword>
<feature type="chain" id="PRO_5002063093" evidence="1">
    <location>
        <begin position="23"/>
        <end position="61"/>
    </location>
</feature>
<feature type="signal peptide" evidence="1">
    <location>
        <begin position="1"/>
        <end position="22"/>
    </location>
</feature>
<reference evidence="2" key="2">
    <citation type="journal article" date="2015" name="Data Brief">
        <title>Shoot transcriptome of the giant reed, Arundo donax.</title>
        <authorList>
            <person name="Barrero R.A."/>
            <person name="Guerrero F.D."/>
            <person name="Moolhuijzen P."/>
            <person name="Goolsby J.A."/>
            <person name="Tidwell J."/>
            <person name="Bellgard S.E."/>
            <person name="Bellgard M.I."/>
        </authorList>
    </citation>
    <scope>NUCLEOTIDE SEQUENCE</scope>
    <source>
        <tissue evidence="2">Shoot tissue taken approximately 20 cm above the soil surface</tissue>
    </source>
</reference>
<sequence length="61" mass="7283">MSLKLLWRKNFSAFLVCCLSMALKFMRNDSRTTIYTQLMYNHVFKPSDVFMSFHLILTVRS</sequence>
<protein>
    <submittedName>
        <fullName evidence="2">Uncharacterized protein</fullName>
    </submittedName>
</protein>
<dbReference type="EMBL" id="GBRH01231022">
    <property type="protein sequence ID" value="JAD66873.1"/>
    <property type="molecule type" value="Transcribed_RNA"/>
</dbReference>
<evidence type="ECO:0000313" key="2">
    <source>
        <dbReference type="EMBL" id="JAD66873.1"/>
    </source>
</evidence>
<accession>A0A0A9BXC4</accession>
<evidence type="ECO:0000256" key="1">
    <source>
        <dbReference type="SAM" id="SignalP"/>
    </source>
</evidence>